<dbReference type="InterPro" id="IPR030445">
    <property type="entry name" value="H3-K79_meTrfase"/>
</dbReference>
<dbReference type="PROSITE" id="PS51569">
    <property type="entry name" value="DOT1"/>
    <property type="match status" value="1"/>
</dbReference>
<protein>
    <recommendedName>
        <fullName evidence="2">Histone-lysine N-methyltransferase, H3 lysine-79 specific</fullName>
        <ecNumber evidence="1">2.1.1.360</ecNumber>
    </recommendedName>
    <alternativeName>
        <fullName evidence="4">Histone H3-K79 methyltransferase</fullName>
    </alternativeName>
</protein>
<dbReference type="Proteomes" id="UP000177208">
    <property type="component" value="Unassembled WGS sequence"/>
</dbReference>
<sequence length="203" mass="23187">MDFKTGKSIFESLYSGVDGYAISKRARQNLNYKNKAHTYGEVTAESFYQILNDLQYKNGGNFYDLGSGTGKAVMLSAIFGSFTKLTGVEIIKELHQKAVDIFRRFEAEVAPILPVEKRGLKIELANSDFLNYDFSDADVIFAHSTCFYDELMLALERKCLALKEETKILLTTKNFLLPQFRLVKSQEYPMTWGKSTVNFYEKD</sequence>
<feature type="domain" description="DOT1" evidence="6">
    <location>
        <begin position="1"/>
        <end position="203"/>
    </location>
</feature>
<dbReference type="InterPro" id="IPR029063">
    <property type="entry name" value="SAM-dependent_MTases_sf"/>
</dbReference>
<name>A0A1F7G897_9BACT</name>
<organism evidence="7 8">
    <name type="scientific">Candidatus Roizmanbacteria bacterium RIFCSPHIGHO2_01_FULL_39_12c</name>
    <dbReference type="NCBI Taxonomy" id="1802031"/>
    <lineage>
        <taxon>Bacteria</taxon>
        <taxon>Candidatus Roizmaniibacteriota</taxon>
    </lineage>
</organism>
<dbReference type="InterPro" id="IPR025789">
    <property type="entry name" value="DOT1_dom"/>
</dbReference>
<reference evidence="7 8" key="1">
    <citation type="journal article" date="2016" name="Nat. Commun.">
        <title>Thousands of microbial genomes shed light on interconnected biogeochemical processes in an aquifer system.</title>
        <authorList>
            <person name="Anantharaman K."/>
            <person name="Brown C.T."/>
            <person name="Hug L.A."/>
            <person name="Sharon I."/>
            <person name="Castelle C.J."/>
            <person name="Probst A.J."/>
            <person name="Thomas B.C."/>
            <person name="Singh A."/>
            <person name="Wilkins M.J."/>
            <person name="Karaoz U."/>
            <person name="Brodie E.L."/>
            <person name="Williams K.H."/>
            <person name="Hubbard S.S."/>
            <person name="Banfield J.F."/>
        </authorList>
    </citation>
    <scope>NUCLEOTIDE SEQUENCE [LARGE SCALE GENOMIC DNA]</scope>
</reference>
<evidence type="ECO:0000256" key="1">
    <source>
        <dbReference type="ARBA" id="ARBA00012190"/>
    </source>
</evidence>
<evidence type="ECO:0000256" key="4">
    <source>
        <dbReference type="ARBA" id="ARBA00029821"/>
    </source>
</evidence>
<dbReference type="Gene3D" id="3.40.50.150">
    <property type="entry name" value="Vaccinia Virus protein VP39"/>
    <property type="match status" value="1"/>
</dbReference>
<dbReference type="EMBL" id="MFZG01000040">
    <property type="protein sequence ID" value="OGK15144.1"/>
    <property type="molecule type" value="Genomic_DNA"/>
</dbReference>
<dbReference type="SUPFAM" id="SSF53335">
    <property type="entry name" value="S-adenosyl-L-methionine-dependent methyltransferases"/>
    <property type="match status" value="1"/>
</dbReference>
<evidence type="ECO:0000313" key="7">
    <source>
        <dbReference type="EMBL" id="OGK15144.1"/>
    </source>
</evidence>
<evidence type="ECO:0000259" key="6">
    <source>
        <dbReference type="PROSITE" id="PS51569"/>
    </source>
</evidence>
<keyword evidence="3" id="KW-0156">Chromatin regulator</keyword>
<evidence type="ECO:0000256" key="5">
    <source>
        <dbReference type="ARBA" id="ARBA00047770"/>
    </source>
</evidence>
<dbReference type="PANTHER" id="PTHR21451">
    <property type="entry name" value="HISTONE H3 METHYLTRANSFERASE"/>
    <property type="match status" value="1"/>
</dbReference>
<proteinExistence type="predicted"/>
<evidence type="ECO:0000256" key="2">
    <source>
        <dbReference type="ARBA" id="ARBA00020987"/>
    </source>
</evidence>
<dbReference type="EC" id="2.1.1.360" evidence="1"/>
<dbReference type="Pfam" id="PF08123">
    <property type="entry name" value="DOT1"/>
    <property type="match status" value="1"/>
</dbReference>
<gene>
    <name evidence="7" type="ORF">A2774_05660</name>
</gene>
<dbReference type="GO" id="GO:0051726">
    <property type="term" value="P:regulation of cell cycle"/>
    <property type="evidence" value="ECO:0007669"/>
    <property type="project" value="InterPro"/>
</dbReference>
<dbReference type="PANTHER" id="PTHR21451:SF19">
    <property type="entry name" value="ACTIVATED IN BLOCKED UNFOLDED PROTEIN RESPONSE"/>
    <property type="match status" value="1"/>
</dbReference>
<evidence type="ECO:0000313" key="8">
    <source>
        <dbReference type="Proteomes" id="UP000177208"/>
    </source>
</evidence>
<comment type="caution">
    <text evidence="7">The sequence shown here is derived from an EMBL/GenBank/DDBJ whole genome shotgun (WGS) entry which is preliminary data.</text>
</comment>
<comment type="catalytic activity">
    <reaction evidence="5">
        <text>L-lysyl(79)-[histone H3] + 3 S-adenosyl-L-methionine = N(6),N(6),N(6)-trimethyl-L-lysyl(79)-[histone H3] + 3 S-adenosyl-L-homocysteine + 3 H(+)</text>
        <dbReference type="Rhea" id="RHEA:60328"/>
        <dbReference type="Rhea" id="RHEA-COMP:15549"/>
        <dbReference type="Rhea" id="RHEA-COMP:15552"/>
        <dbReference type="ChEBI" id="CHEBI:15378"/>
        <dbReference type="ChEBI" id="CHEBI:29969"/>
        <dbReference type="ChEBI" id="CHEBI:57856"/>
        <dbReference type="ChEBI" id="CHEBI:59789"/>
        <dbReference type="ChEBI" id="CHEBI:61961"/>
        <dbReference type="EC" id="2.1.1.360"/>
    </reaction>
</comment>
<dbReference type="AlphaFoldDB" id="A0A1F7G897"/>
<evidence type="ECO:0000256" key="3">
    <source>
        <dbReference type="ARBA" id="ARBA00022853"/>
    </source>
</evidence>
<accession>A0A1F7G897</accession>
<dbReference type="GO" id="GO:0140956">
    <property type="term" value="F:histone H3K79 trimethyltransferase activity"/>
    <property type="evidence" value="ECO:0007669"/>
    <property type="project" value="UniProtKB-EC"/>
</dbReference>